<feature type="region of interest" description="Disordered" evidence="1">
    <location>
        <begin position="54"/>
        <end position="117"/>
    </location>
</feature>
<accession>A0A662YXL1</accession>
<evidence type="ECO:0000256" key="1">
    <source>
        <dbReference type="SAM" id="MobiDB-lite"/>
    </source>
</evidence>
<evidence type="ECO:0000313" key="3">
    <source>
        <dbReference type="Proteomes" id="UP000289886"/>
    </source>
</evidence>
<feature type="compositionally biased region" description="Low complexity" evidence="1">
    <location>
        <begin position="60"/>
        <end position="84"/>
    </location>
</feature>
<dbReference type="AlphaFoldDB" id="A0A662YXL1"/>
<comment type="caution">
    <text evidence="2">The sequence shown here is derived from an EMBL/GenBank/DDBJ whole genome shotgun (WGS) entry which is preliminary data.</text>
</comment>
<dbReference type="EMBL" id="SCEB01000158">
    <property type="protein sequence ID" value="RXN00594.1"/>
    <property type="molecule type" value="Genomic_DNA"/>
</dbReference>
<gene>
    <name evidence="2" type="ORF">EOD39_9100</name>
</gene>
<protein>
    <submittedName>
        <fullName evidence="2">Uncharacterized protein</fullName>
    </submittedName>
</protein>
<keyword evidence="3" id="KW-1185">Reference proteome</keyword>
<evidence type="ECO:0000313" key="2">
    <source>
        <dbReference type="EMBL" id="RXN00594.1"/>
    </source>
</evidence>
<dbReference type="Proteomes" id="UP000289886">
    <property type="component" value="Unassembled WGS sequence"/>
</dbReference>
<reference evidence="2 3" key="1">
    <citation type="submission" date="2019-01" db="EMBL/GenBank/DDBJ databases">
        <title>Draft Genome and Complete Hox-Cluster Characterization of the Sterlet Sturgeon (Acipenser ruthenus).</title>
        <authorList>
            <person name="Wei Q."/>
        </authorList>
    </citation>
    <scope>NUCLEOTIDE SEQUENCE [LARGE SCALE GENOMIC DNA]</scope>
    <source>
        <strain evidence="2">WHYD16114868_AA</strain>
        <tissue evidence="2">Blood</tissue>
    </source>
</reference>
<sequence length="206" mass="21740">MHSPLFLSPYRSVSFLGAPFVHSCLGAERKELFELYCHTTSGVPVFPLKRKCGATQSHRPGPSASASSPSQLLPPDQLLDSPGPATRSRQPLSAAAVVSSIPRPHPPPQSPASDSDSIHWGMLQGLKALLQPVSESIAAINTRLSSLEVRSSPEPPLLHTSAAASVIEAINHGLSFTLASASAAYSLHTISSRSITISPALRKQIT</sequence>
<name>A0A662YXL1_ACIRT</name>
<organism evidence="2 3">
    <name type="scientific">Acipenser ruthenus</name>
    <name type="common">Sterlet sturgeon</name>
    <dbReference type="NCBI Taxonomy" id="7906"/>
    <lineage>
        <taxon>Eukaryota</taxon>
        <taxon>Metazoa</taxon>
        <taxon>Chordata</taxon>
        <taxon>Craniata</taxon>
        <taxon>Vertebrata</taxon>
        <taxon>Euteleostomi</taxon>
        <taxon>Actinopterygii</taxon>
        <taxon>Chondrostei</taxon>
        <taxon>Acipenseriformes</taxon>
        <taxon>Acipenseridae</taxon>
        <taxon>Acipenser</taxon>
    </lineage>
</organism>
<proteinExistence type="predicted"/>